<sequence length="388" mass="46030">MDKPIEFQIIEEIQQNDLEIADEKVLDQRIVDAELQLRSIRDQENRLKDQYEKIQEKLENASKKNDLMMDDFTKTDNDPVNPSGTGSFFVQLRHLEAEIERWENTKERLESLTHSLEGDISSASAQRNRLMKKTESLREQCQNAKINQLAKQNELKSLNDKLLMTTTELDDLKRDVEEIKKKIQDRAQEAQELSPEELALLIAQKNFLQKEVMEKRKFLDSLINEENSTNTRINNLKIRNPRKNKNTYLISNWFHDRINLISKIKNLRKEMKNLQTRERGTIRSVERNQQQIESINFNNDEIKLALIAEKNLYKFEKSQFMLDAMEIEQRYTQKLQTRSGKLDKTQTVIDEFKDSTESVMRLNEECVTDDTRKSLLLEELRELRKQFF</sequence>
<evidence type="ECO:0000313" key="3">
    <source>
        <dbReference type="Proteomes" id="UP001470230"/>
    </source>
</evidence>
<evidence type="ECO:0000256" key="1">
    <source>
        <dbReference type="SAM" id="Coils"/>
    </source>
</evidence>
<gene>
    <name evidence="2" type="ORF">M9Y10_043900</name>
</gene>
<name>A0ABR2K3W9_9EUKA</name>
<accession>A0ABR2K3W9</accession>
<keyword evidence="1" id="KW-0175">Coiled coil</keyword>
<protein>
    <submittedName>
        <fullName evidence="2">Uncharacterized protein</fullName>
    </submittedName>
</protein>
<comment type="caution">
    <text evidence="2">The sequence shown here is derived from an EMBL/GenBank/DDBJ whole genome shotgun (WGS) entry which is preliminary data.</text>
</comment>
<proteinExistence type="predicted"/>
<evidence type="ECO:0000313" key="2">
    <source>
        <dbReference type="EMBL" id="KAK8884780.1"/>
    </source>
</evidence>
<feature type="coiled-coil region" evidence="1">
    <location>
        <begin position="30"/>
        <end position="193"/>
    </location>
</feature>
<organism evidence="2 3">
    <name type="scientific">Tritrichomonas musculus</name>
    <dbReference type="NCBI Taxonomy" id="1915356"/>
    <lineage>
        <taxon>Eukaryota</taxon>
        <taxon>Metamonada</taxon>
        <taxon>Parabasalia</taxon>
        <taxon>Tritrichomonadida</taxon>
        <taxon>Tritrichomonadidae</taxon>
        <taxon>Tritrichomonas</taxon>
    </lineage>
</organism>
<dbReference type="Proteomes" id="UP001470230">
    <property type="component" value="Unassembled WGS sequence"/>
</dbReference>
<reference evidence="2 3" key="1">
    <citation type="submission" date="2024-04" db="EMBL/GenBank/DDBJ databases">
        <title>Tritrichomonas musculus Genome.</title>
        <authorList>
            <person name="Alves-Ferreira E."/>
            <person name="Grigg M."/>
            <person name="Lorenzi H."/>
            <person name="Galac M."/>
        </authorList>
    </citation>
    <scope>NUCLEOTIDE SEQUENCE [LARGE SCALE GENOMIC DNA]</scope>
    <source>
        <strain evidence="2 3">EAF2021</strain>
    </source>
</reference>
<keyword evidence="3" id="KW-1185">Reference proteome</keyword>
<feature type="coiled-coil region" evidence="1">
    <location>
        <begin position="219"/>
        <end position="284"/>
    </location>
</feature>
<dbReference type="EMBL" id="JAPFFF010000008">
    <property type="protein sequence ID" value="KAK8884780.1"/>
    <property type="molecule type" value="Genomic_DNA"/>
</dbReference>